<dbReference type="AlphaFoldDB" id="R7W6Q9"/>
<name>R7W6Q9_AEGTA</name>
<sequence length="60" mass="6545">MAFPACVQCGTRENPCRCKFIGPTLGFVAFLVTGVIEWPGDYGAVAALAVRRDLEWRGKV</sequence>
<proteinExistence type="predicted"/>
<organism evidence="1">
    <name type="scientific">Aegilops tauschii</name>
    <name type="common">Tausch's goatgrass</name>
    <name type="synonym">Aegilops squarrosa</name>
    <dbReference type="NCBI Taxonomy" id="37682"/>
    <lineage>
        <taxon>Eukaryota</taxon>
        <taxon>Viridiplantae</taxon>
        <taxon>Streptophyta</taxon>
        <taxon>Embryophyta</taxon>
        <taxon>Tracheophyta</taxon>
        <taxon>Spermatophyta</taxon>
        <taxon>Magnoliopsida</taxon>
        <taxon>Liliopsida</taxon>
        <taxon>Poales</taxon>
        <taxon>Poaceae</taxon>
        <taxon>BOP clade</taxon>
        <taxon>Pooideae</taxon>
        <taxon>Triticodae</taxon>
        <taxon>Triticeae</taxon>
        <taxon>Triticinae</taxon>
        <taxon>Aegilops</taxon>
    </lineage>
</organism>
<dbReference type="PANTHER" id="PTHR34673:SF4">
    <property type="match status" value="1"/>
</dbReference>
<dbReference type="PANTHER" id="PTHR34673">
    <property type="entry name" value="COLD-REGULATED PROTEIN"/>
    <property type="match status" value="1"/>
</dbReference>
<protein>
    <submittedName>
        <fullName evidence="1">Uncharacterized protein</fullName>
    </submittedName>
</protein>
<reference evidence="1" key="1">
    <citation type="submission" date="2015-06" db="UniProtKB">
        <authorList>
            <consortium name="EnsemblPlants"/>
        </authorList>
    </citation>
    <scope>IDENTIFICATION</scope>
</reference>
<evidence type="ECO:0000313" key="1">
    <source>
        <dbReference type="EnsemblPlants" id="EMT16373"/>
    </source>
</evidence>
<accession>R7W6Q9</accession>
<dbReference type="EnsemblPlants" id="EMT16373">
    <property type="protein sequence ID" value="EMT16373"/>
    <property type="gene ID" value="F775_43928"/>
</dbReference>